<dbReference type="RefSeq" id="WP_165049281.1">
    <property type="nucleotide sequence ID" value="NZ_JAALFE010000007.1"/>
</dbReference>
<evidence type="ECO:0000256" key="1">
    <source>
        <dbReference type="SAM" id="Phobius"/>
    </source>
</evidence>
<keyword evidence="1" id="KW-0472">Membrane</keyword>
<dbReference type="Proteomes" id="UP000474758">
    <property type="component" value="Unassembled WGS sequence"/>
</dbReference>
<protein>
    <recommendedName>
        <fullName evidence="4">Pilus assembly protein</fullName>
    </recommendedName>
</protein>
<dbReference type="EMBL" id="JAALFE010000007">
    <property type="protein sequence ID" value="NGQ91101.1"/>
    <property type="molecule type" value="Genomic_DNA"/>
</dbReference>
<feature type="transmembrane region" description="Helical" evidence="1">
    <location>
        <begin position="20"/>
        <end position="41"/>
    </location>
</feature>
<comment type="caution">
    <text evidence="2">The sequence shown here is derived from an EMBL/GenBank/DDBJ whole genome shotgun (WGS) entry which is preliminary data.</text>
</comment>
<evidence type="ECO:0008006" key="4">
    <source>
        <dbReference type="Google" id="ProtNLM"/>
    </source>
</evidence>
<keyword evidence="3" id="KW-1185">Reference proteome</keyword>
<evidence type="ECO:0000313" key="2">
    <source>
        <dbReference type="EMBL" id="NGQ91101.1"/>
    </source>
</evidence>
<evidence type="ECO:0000313" key="3">
    <source>
        <dbReference type="Proteomes" id="UP000474758"/>
    </source>
</evidence>
<organism evidence="2 3">
    <name type="scientific">Paragemmobacter kunshanensis</name>
    <dbReference type="NCBI Taxonomy" id="2583234"/>
    <lineage>
        <taxon>Bacteria</taxon>
        <taxon>Pseudomonadati</taxon>
        <taxon>Pseudomonadota</taxon>
        <taxon>Alphaproteobacteria</taxon>
        <taxon>Rhodobacterales</taxon>
        <taxon>Paracoccaceae</taxon>
        <taxon>Paragemmobacter</taxon>
    </lineage>
</organism>
<proteinExistence type="predicted"/>
<reference evidence="2 3" key="1">
    <citation type="submission" date="2020-02" db="EMBL/GenBank/DDBJ databases">
        <title>Rhodobacter translucens sp. nov., a novel bacterium isolated from activated sludge.</title>
        <authorList>
            <person name="Liu J."/>
        </authorList>
    </citation>
    <scope>NUCLEOTIDE SEQUENCE [LARGE SCALE GENOMIC DNA]</scope>
    <source>
        <strain evidence="2 3">HX-7-19</strain>
    </source>
</reference>
<keyword evidence="1" id="KW-1133">Transmembrane helix</keyword>
<gene>
    <name evidence="2" type="ORF">G5V65_09345</name>
</gene>
<dbReference type="AlphaFoldDB" id="A0A6M1U9H9"/>
<accession>A0A6M1U9H9</accession>
<keyword evidence="1" id="KW-0812">Transmembrane</keyword>
<sequence>MTETKADQTAETPFLRDEDGAVTVDWVVLAAAVMLLSIPVLTTIKGSTETAAGDVASDMIAATD</sequence>
<name>A0A6M1U9H9_9RHOB</name>